<comment type="catalytic activity">
    <reaction evidence="12 13">
        <text>tRNA(Thr) + L-threonine + ATP = L-threonyl-tRNA(Thr) + AMP + diphosphate + H(+)</text>
        <dbReference type="Rhea" id="RHEA:24624"/>
        <dbReference type="Rhea" id="RHEA-COMP:9670"/>
        <dbReference type="Rhea" id="RHEA-COMP:9704"/>
        <dbReference type="ChEBI" id="CHEBI:15378"/>
        <dbReference type="ChEBI" id="CHEBI:30616"/>
        <dbReference type="ChEBI" id="CHEBI:33019"/>
        <dbReference type="ChEBI" id="CHEBI:57926"/>
        <dbReference type="ChEBI" id="CHEBI:78442"/>
        <dbReference type="ChEBI" id="CHEBI:78534"/>
        <dbReference type="ChEBI" id="CHEBI:456215"/>
        <dbReference type="EC" id="6.1.1.3"/>
    </reaction>
</comment>
<dbReference type="Gene3D" id="3.30.930.10">
    <property type="entry name" value="Bira Bifunctional Protein, Domain 2"/>
    <property type="match status" value="1"/>
</dbReference>
<comment type="caution">
    <text evidence="13">Lacks conserved residue(s) required for the propagation of feature annotation.</text>
</comment>
<dbReference type="SUPFAM" id="SSF81271">
    <property type="entry name" value="TGS-like"/>
    <property type="match status" value="1"/>
</dbReference>
<dbReference type="CDD" id="cd00771">
    <property type="entry name" value="ThrRS_core"/>
    <property type="match status" value="1"/>
</dbReference>
<dbReference type="HAMAP" id="MF_00184">
    <property type="entry name" value="Thr_tRNA_synth"/>
    <property type="match status" value="1"/>
</dbReference>
<dbReference type="PROSITE" id="PS51880">
    <property type="entry name" value="TGS"/>
    <property type="match status" value="1"/>
</dbReference>
<dbReference type="Proteomes" id="UP001164803">
    <property type="component" value="Chromosome"/>
</dbReference>
<dbReference type="InterPro" id="IPR033728">
    <property type="entry name" value="ThrRS_core"/>
</dbReference>
<keyword evidence="3 13" id="KW-0820">tRNA-binding</keyword>
<dbReference type="InterPro" id="IPR036621">
    <property type="entry name" value="Anticodon-bd_dom_sf"/>
</dbReference>
<dbReference type="SUPFAM" id="SSF55186">
    <property type="entry name" value="ThrRS/AlaRS common domain"/>
    <property type="match status" value="1"/>
</dbReference>
<dbReference type="InterPro" id="IPR002320">
    <property type="entry name" value="Thr-tRNA-ligase_IIa"/>
</dbReference>
<dbReference type="Pfam" id="PF02824">
    <property type="entry name" value="TGS"/>
    <property type="match status" value="1"/>
</dbReference>
<dbReference type="NCBIfam" id="TIGR00418">
    <property type="entry name" value="thrS"/>
    <property type="match status" value="1"/>
</dbReference>
<evidence type="ECO:0000256" key="12">
    <source>
        <dbReference type="ARBA" id="ARBA00049515"/>
    </source>
</evidence>
<dbReference type="Gene3D" id="3.30.980.10">
    <property type="entry name" value="Threonyl-trna Synthetase, Chain A, domain 2"/>
    <property type="match status" value="1"/>
</dbReference>
<proteinExistence type="inferred from homology"/>
<keyword evidence="4 13" id="KW-0436">Ligase</keyword>
<dbReference type="InterPro" id="IPR018163">
    <property type="entry name" value="Thr/Ala-tRNA-synth_IIc_edit"/>
</dbReference>
<dbReference type="GO" id="GO:0004829">
    <property type="term" value="F:threonine-tRNA ligase activity"/>
    <property type="evidence" value="ECO:0007669"/>
    <property type="project" value="UniProtKB-EC"/>
</dbReference>
<keyword evidence="9 13" id="KW-0694">RNA-binding</keyword>
<evidence type="ECO:0000313" key="17">
    <source>
        <dbReference type="Proteomes" id="UP001164803"/>
    </source>
</evidence>
<dbReference type="RefSeq" id="WP_268043562.1">
    <property type="nucleotide sequence ID" value="NZ_CP104064.1"/>
</dbReference>
<dbReference type="InterPro" id="IPR006195">
    <property type="entry name" value="aa-tRNA-synth_II"/>
</dbReference>
<feature type="binding site" evidence="13">
    <location>
        <position position="338"/>
    </location>
    <ligand>
        <name>Zn(2+)</name>
        <dbReference type="ChEBI" id="CHEBI:29105"/>
        <note>catalytic</note>
    </ligand>
</feature>
<dbReference type="InterPro" id="IPR012675">
    <property type="entry name" value="Beta-grasp_dom_sf"/>
</dbReference>
<dbReference type="SUPFAM" id="SSF52954">
    <property type="entry name" value="Class II aaRS ABD-related"/>
    <property type="match status" value="1"/>
</dbReference>
<evidence type="ECO:0000313" key="16">
    <source>
        <dbReference type="EMBL" id="WAH36239.1"/>
    </source>
</evidence>
<evidence type="ECO:0000256" key="7">
    <source>
        <dbReference type="ARBA" id="ARBA00022833"/>
    </source>
</evidence>
<comment type="cofactor">
    <cofactor evidence="13">
        <name>Zn(2+)</name>
        <dbReference type="ChEBI" id="CHEBI:29105"/>
    </cofactor>
    <text evidence="13">Binds 1 zinc ion per subunit.</text>
</comment>
<feature type="domain" description="Aminoacyl-transfer RNA synthetases class-II family profile" evidence="14">
    <location>
        <begin position="274"/>
        <end position="537"/>
    </location>
</feature>
<evidence type="ECO:0000256" key="3">
    <source>
        <dbReference type="ARBA" id="ARBA00022555"/>
    </source>
</evidence>
<evidence type="ECO:0000256" key="6">
    <source>
        <dbReference type="ARBA" id="ARBA00022741"/>
    </source>
</evidence>
<dbReference type="InterPro" id="IPR045864">
    <property type="entry name" value="aa-tRNA-synth_II/BPL/LPL"/>
</dbReference>
<dbReference type="PRINTS" id="PR01047">
    <property type="entry name" value="TRNASYNTHTHR"/>
</dbReference>
<dbReference type="InterPro" id="IPR012676">
    <property type="entry name" value="TGS-like"/>
</dbReference>
<keyword evidence="11 13" id="KW-0030">Aminoacyl-tRNA synthetase</keyword>
<evidence type="ECO:0000256" key="9">
    <source>
        <dbReference type="ARBA" id="ARBA00022884"/>
    </source>
</evidence>
<dbReference type="SMART" id="SM00863">
    <property type="entry name" value="tRNA_SAD"/>
    <property type="match status" value="1"/>
</dbReference>
<keyword evidence="2 13" id="KW-0963">Cytoplasm</keyword>
<dbReference type="CDD" id="cd01667">
    <property type="entry name" value="TGS_ThrRS"/>
    <property type="match status" value="1"/>
</dbReference>
<sequence>MAEVQAEVQVKLKDGSIRSYPLGTRILEVASSISAGLAREAVAAKMNGQIVDLSRQLNSSVDLELLTLKDSEGVDVMRHTCAHVMAQAVARIFPGTKFAIGPVIDNGFYYDFSDHVFKPEDLPKIEQEMNKIVKEDYPISREVLSREAALKLFSGRQDRFKVELIHDLPDSATITVYRQGEFVDLCRGPHLPSTGRIKTFKLMSIAGAYWRGDSSREQLTRLYAIAFAKKSDLDDHLRFLEEAKRRDHRRLGRELELFMFSEDAPGMPIFLQSGIHIRNELENFERSLQSVHGYSEVKTPVILNRRLWEQSGHWFHYMDNMYTTQVDENEFALKPMNCPGHMLIYKNKQHSYRELPIRIAEYGHVHRHELSGSLGGMMRVRSFTQDDAHLFCRPDQIESELKEVLDLIDRIYSVFGFSYRIELSTRPEDSMGSDELWSQAERALQKVLDESRIEYRINPGDGAFYGPKIDFHIQDAIGRMWQCATVQLDFQLPERFELEYIGEDNQRLRPVVIHRAIFGSIDRFIGILTEHFAGAFPCWLAPVQVRIASVSEDFVLYAKEILSGLQSAGFRVDLDDRSEKIGYKIREAQLKKVPYTLVIGAKEQSSRTVSVRKYGQGDLGGMMLETFTDMLREEVDSKVLLAEIAPHV</sequence>
<dbReference type="EC" id="6.1.1.3" evidence="13"/>
<dbReference type="Gene3D" id="3.40.50.800">
    <property type="entry name" value="Anticodon-binding domain"/>
    <property type="match status" value="1"/>
</dbReference>
<evidence type="ECO:0000259" key="14">
    <source>
        <dbReference type="PROSITE" id="PS50862"/>
    </source>
</evidence>
<dbReference type="EMBL" id="CP104064">
    <property type="protein sequence ID" value="WAH36239.1"/>
    <property type="molecule type" value="Genomic_DNA"/>
</dbReference>
<keyword evidence="6 13" id="KW-0547">Nucleotide-binding</keyword>
<dbReference type="PROSITE" id="PS50862">
    <property type="entry name" value="AA_TRNA_LIGASE_II"/>
    <property type="match status" value="1"/>
</dbReference>
<dbReference type="Pfam" id="PF07973">
    <property type="entry name" value="tRNA_SAD"/>
    <property type="match status" value="1"/>
</dbReference>
<evidence type="ECO:0000256" key="2">
    <source>
        <dbReference type="ARBA" id="ARBA00022490"/>
    </source>
</evidence>
<feature type="binding site" evidence="13">
    <location>
        <position position="389"/>
    </location>
    <ligand>
        <name>Zn(2+)</name>
        <dbReference type="ChEBI" id="CHEBI:29105"/>
        <note>catalytic</note>
    </ligand>
</feature>
<dbReference type="Pfam" id="PF00587">
    <property type="entry name" value="tRNA-synt_2b"/>
    <property type="match status" value="1"/>
</dbReference>
<gene>
    <name evidence="13 16" type="primary">thrS</name>
    <name evidence="16" type="ORF">NZD86_18655</name>
</gene>
<comment type="subcellular location">
    <subcellularLocation>
        <location evidence="13">Cytoplasm</location>
    </subcellularLocation>
</comment>
<dbReference type="PANTHER" id="PTHR11451:SF44">
    <property type="entry name" value="THREONINE--TRNA LIGASE, CHLOROPLASTIC_MITOCHONDRIAL 2"/>
    <property type="match status" value="1"/>
</dbReference>
<evidence type="ECO:0000256" key="4">
    <source>
        <dbReference type="ARBA" id="ARBA00022598"/>
    </source>
</evidence>
<feature type="binding site" evidence="13">
    <location>
        <position position="514"/>
    </location>
    <ligand>
        <name>Zn(2+)</name>
        <dbReference type="ChEBI" id="CHEBI:29105"/>
        <note>catalytic</note>
    </ligand>
</feature>
<evidence type="ECO:0000256" key="8">
    <source>
        <dbReference type="ARBA" id="ARBA00022840"/>
    </source>
</evidence>
<dbReference type="InterPro" id="IPR004095">
    <property type="entry name" value="TGS"/>
</dbReference>
<dbReference type="InterPro" id="IPR047246">
    <property type="entry name" value="ThrRS_anticodon"/>
</dbReference>
<name>A0ABY6Z1Q3_9BACL</name>
<keyword evidence="7 13" id="KW-0862">Zinc</keyword>
<evidence type="ECO:0000256" key="11">
    <source>
        <dbReference type="ARBA" id="ARBA00023146"/>
    </source>
</evidence>
<keyword evidence="17" id="KW-1185">Reference proteome</keyword>
<dbReference type="InterPro" id="IPR004154">
    <property type="entry name" value="Anticodon-bd"/>
</dbReference>
<evidence type="ECO:0000256" key="10">
    <source>
        <dbReference type="ARBA" id="ARBA00022917"/>
    </source>
</evidence>
<dbReference type="Pfam" id="PF03129">
    <property type="entry name" value="HGTP_anticodon"/>
    <property type="match status" value="1"/>
</dbReference>
<evidence type="ECO:0000256" key="1">
    <source>
        <dbReference type="ARBA" id="ARBA00008226"/>
    </source>
</evidence>
<dbReference type="InterPro" id="IPR002314">
    <property type="entry name" value="aa-tRNA-synt_IIb"/>
</dbReference>
<evidence type="ECO:0000259" key="15">
    <source>
        <dbReference type="PROSITE" id="PS51880"/>
    </source>
</evidence>
<dbReference type="PANTHER" id="PTHR11451">
    <property type="entry name" value="THREONINE-TRNA LIGASE"/>
    <property type="match status" value="1"/>
</dbReference>
<reference evidence="16" key="1">
    <citation type="submission" date="2022-08" db="EMBL/GenBank/DDBJ databases">
        <title>Alicyclobacillus dauci DSM2870, complete genome.</title>
        <authorList>
            <person name="Wang Q."/>
            <person name="Cai R."/>
            <person name="Wang Z."/>
        </authorList>
    </citation>
    <scope>NUCLEOTIDE SEQUENCE</scope>
    <source>
        <strain evidence="16">DSM 28700</strain>
    </source>
</reference>
<evidence type="ECO:0000256" key="5">
    <source>
        <dbReference type="ARBA" id="ARBA00022723"/>
    </source>
</evidence>
<protein>
    <recommendedName>
        <fullName evidence="13">Threonine--tRNA ligase</fullName>
        <ecNumber evidence="13">6.1.1.3</ecNumber>
    </recommendedName>
    <alternativeName>
        <fullName evidence="13">Threonyl-tRNA synthetase</fullName>
        <shortName evidence="13">ThrRS</shortName>
    </alternativeName>
</protein>
<comment type="similarity">
    <text evidence="1 13">Belongs to the class-II aminoacyl-tRNA synthetase family.</text>
</comment>
<comment type="subunit">
    <text evidence="13">Homodimer.</text>
</comment>
<accession>A0ABY6Z1Q3</accession>
<evidence type="ECO:0000256" key="13">
    <source>
        <dbReference type="HAMAP-Rule" id="MF_00184"/>
    </source>
</evidence>
<keyword evidence="8 13" id="KW-0067">ATP-binding</keyword>
<keyword evidence="10 13" id="KW-0648">Protein biosynthesis</keyword>
<organism evidence="16 17">
    <name type="scientific">Alicyclobacillus dauci</name>
    <dbReference type="NCBI Taxonomy" id="1475485"/>
    <lineage>
        <taxon>Bacteria</taxon>
        <taxon>Bacillati</taxon>
        <taxon>Bacillota</taxon>
        <taxon>Bacilli</taxon>
        <taxon>Bacillales</taxon>
        <taxon>Alicyclobacillaceae</taxon>
        <taxon>Alicyclobacillus</taxon>
    </lineage>
</organism>
<dbReference type="CDD" id="cd00860">
    <property type="entry name" value="ThrRS_anticodon"/>
    <property type="match status" value="1"/>
</dbReference>
<dbReference type="InterPro" id="IPR012947">
    <property type="entry name" value="tRNA_SAD"/>
</dbReference>
<dbReference type="SUPFAM" id="SSF55681">
    <property type="entry name" value="Class II aaRS and biotin synthetases"/>
    <property type="match status" value="1"/>
</dbReference>
<keyword evidence="5 13" id="KW-0479">Metal-binding</keyword>
<feature type="domain" description="TGS" evidence="15">
    <location>
        <begin position="6"/>
        <end position="67"/>
    </location>
</feature>
<dbReference type="Gene3D" id="3.10.20.30">
    <property type="match status" value="1"/>
</dbReference>
<dbReference type="Gene3D" id="3.30.54.20">
    <property type="match status" value="1"/>
</dbReference>